<dbReference type="Gene3D" id="3.40.1170.60">
    <property type="match status" value="1"/>
</dbReference>
<comment type="caution">
    <text evidence="1">The sequence shown here is derived from an EMBL/GenBank/DDBJ whole genome shotgun (WGS) entry which is preliminary data.</text>
</comment>
<dbReference type="InterPro" id="IPR001126">
    <property type="entry name" value="UmuC"/>
</dbReference>
<dbReference type="GO" id="GO:0003887">
    <property type="term" value="F:DNA-directed DNA polymerase activity"/>
    <property type="evidence" value="ECO:0000318"/>
    <property type="project" value="GO_Central"/>
</dbReference>
<keyword evidence="2" id="KW-1185">Reference proteome</keyword>
<dbReference type="VEuPathDB" id="GiardiaDB:GL50803_6918"/>
<dbReference type="SMART" id="SM00292">
    <property type="entry name" value="BRCT"/>
    <property type="match status" value="1"/>
</dbReference>
<dbReference type="HOGENOM" id="CLU_330765_0_0_1"/>
<dbReference type="OMA" id="RAYEHTC"/>
<dbReference type="Gene3D" id="3.40.50.10190">
    <property type="entry name" value="BRCT domain"/>
    <property type="match status" value="1"/>
</dbReference>
<reference evidence="1 2" key="1">
    <citation type="journal article" date="2007" name="Science">
        <title>Genomic minimalism in the early diverging intestinal parasite Giardia lamblia.</title>
        <authorList>
            <person name="Morrison H.G."/>
            <person name="McArthur A.G."/>
            <person name="Gillin F.D."/>
            <person name="Aley S.B."/>
            <person name="Adam R.D."/>
            <person name="Olsen G.J."/>
            <person name="Best A.A."/>
            <person name="Cande W.Z."/>
            <person name="Chen F."/>
            <person name="Cipriano M.J."/>
            <person name="Davids B.J."/>
            <person name="Dawson S.C."/>
            <person name="Elmendorf H.G."/>
            <person name="Hehl A.B."/>
            <person name="Holder M.E."/>
            <person name="Huse S.M."/>
            <person name="Kim U.U."/>
            <person name="Lasek-Nesselquist E."/>
            <person name="Manning G."/>
            <person name="Nigam A."/>
            <person name="Nixon J.E."/>
            <person name="Palm D."/>
            <person name="Passamaneck N.E."/>
            <person name="Prabhu A."/>
            <person name="Reich C.I."/>
            <person name="Reiner D.S."/>
            <person name="Samuelson J."/>
            <person name="Svard S.G."/>
            <person name="Sogin M.L."/>
        </authorList>
    </citation>
    <scope>NUCLEOTIDE SEQUENCE [LARGE SCALE GENOMIC DNA]</scope>
    <source>
        <strain evidence="1 2">WB C6</strain>
    </source>
</reference>
<dbReference type="PANTHER" id="PTHR45990">
    <property type="entry name" value="DNA REPAIR PROTEIN REV1"/>
    <property type="match status" value="1"/>
</dbReference>
<dbReference type="RefSeq" id="XP_001709271.1">
    <property type="nucleotide sequence ID" value="XM_001709219.1"/>
</dbReference>
<dbReference type="PROSITE" id="PS50172">
    <property type="entry name" value="BRCT"/>
    <property type="match status" value="1"/>
</dbReference>
<dbReference type="InterPro" id="IPR036420">
    <property type="entry name" value="BRCT_dom_sf"/>
</dbReference>
<dbReference type="AlphaFoldDB" id="A8B5P1"/>
<dbReference type="EMBL" id="AACB03000001">
    <property type="protein sequence ID" value="KAE8305136.1"/>
    <property type="molecule type" value="Genomic_DNA"/>
</dbReference>
<dbReference type="SUPFAM" id="SSF52113">
    <property type="entry name" value="BRCT domain"/>
    <property type="match status" value="1"/>
</dbReference>
<dbReference type="InterPro" id="IPR001357">
    <property type="entry name" value="BRCT_dom"/>
</dbReference>
<dbReference type="Pfam" id="PF00533">
    <property type="entry name" value="BRCT"/>
    <property type="match status" value="1"/>
</dbReference>
<dbReference type="CDD" id="cd03468">
    <property type="entry name" value="PolY_like"/>
    <property type="match status" value="1"/>
</dbReference>
<dbReference type="KEGG" id="gla:GL50803_006918"/>
<dbReference type="GO" id="GO:0042276">
    <property type="term" value="P:error-prone translesion synthesis"/>
    <property type="evidence" value="ECO:0000318"/>
    <property type="project" value="GO_Central"/>
</dbReference>
<dbReference type="InterPro" id="IPR043128">
    <property type="entry name" value="Rev_trsase/Diguanyl_cyclase"/>
</dbReference>
<dbReference type="Pfam" id="PF00817">
    <property type="entry name" value="IMS"/>
    <property type="match status" value="1"/>
</dbReference>
<accession>A8B5P1</accession>
<dbReference type="GO" id="GO:0006281">
    <property type="term" value="P:DNA repair"/>
    <property type="evidence" value="ECO:0007669"/>
    <property type="project" value="InterPro"/>
</dbReference>
<dbReference type="Proteomes" id="UP000001548">
    <property type="component" value="Unassembled WGS sequence"/>
</dbReference>
<dbReference type="PANTHER" id="PTHR45990:SF1">
    <property type="entry name" value="DNA REPAIR PROTEIN REV1"/>
    <property type="match status" value="1"/>
</dbReference>
<dbReference type="GO" id="GO:0017125">
    <property type="term" value="F:deoxycytidyl transferase activity"/>
    <property type="evidence" value="ECO:0000318"/>
    <property type="project" value="GO_Central"/>
</dbReference>
<sequence>MSYRLLLRAQPLHTADLPLSNCTIYCKGPTTPSPLRLRVLATRAGARCVFKMSSAVTHVILDPVRTPQWNIDDAGIHVVHPRWIIDCFNSNKRLDERNYFATDSHSQQRLVESAQFETINHDESPDAYFESAAVTRLQAIEALLNEKLPSSPEEFLNKADYYQCTREGRMRVAKSLLQWRFLRPRSRLMSGSFIGGPSIKYKNVGVTNTYRATPIVCKKQHFDQQMSAWKLEMTDYLLTHPPTGPTPIHSKNMYVLCHVYVDAFFISSSLSFLSSNERTRLIGAPVIIANQFDSKEANDGAIILDCTKAAKQMGIESGMTVGEAFERCPTTQVLSYDTKMYNTKGQELFKVLGQFSKAIMPMNYNEAVLDLSGHVSLSAANGNSCLALGLQLQQRVLQETGLHCSLGFGDSLFAAQIATKLAGSNGIFSATSSTCRTLLINRPLSFLPGLSSEVEQQFAEQLGITKCGEILSAQIGDICQIISVDQAKQLISMLKGRTDDASKGFFPVRTEGLQPRARKLFLNTLESKQIHKKSTETLSSKALRRLSILTRPLPGQVHSLQDDISLDKSVSPLITELYLRMLRKNLSLTSETKLTITLQLKQSNPLANEIQNEPNTDHYSITATTELFNVTVSTTPKPDYHILKSAAKRCVKDLWSQVPKGLLSRANSCSTHQRPIERSFGAKPSLHQQGAFDVLYEASSTLSHLLINTGVSNVADTSNHSSQTLSDSDTPGDAFKEQCESEAPLATDLPGHKGPACRLNESVRPLTHYTKAYSMPSRAYEHTCLFSTDVEMRVKAYGDAVNLMLSRDVSGESAETRKWLLQAALHSFVVQLCSDGDLEGVLYLSKRYQFTKETCDYVNMRFSNKIL</sequence>
<gene>
    <name evidence="1" type="ORF">GL50803_006918</name>
</gene>
<name>A8B5P1_GIAIC</name>
<dbReference type="InterPro" id="IPR043502">
    <property type="entry name" value="DNA/RNA_pol_sf"/>
</dbReference>
<dbReference type="Gene3D" id="3.30.70.270">
    <property type="match status" value="1"/>
</dbReference>
<evidence type="ECO:0000313" key="1">
    <source>
        <dbReference type="EMBL" id="KAE8305136.1"/>
    </source>
</evidence>
<evidence type="ECO:0000313" key="2">
    <source>
        <dbReference type="Proteomes" id="UP000001548"/>
    </source>
</evidence>
<dbReference type="SUPFAM" id="SSF56672">
    <property type="entry name" value="DNA/RNA polymerases"/>
    <property type="match status" value="1"/>
</dbReference>
<dbReference type="GO" id="GO:0070987">
    <property type="term" value="P:error-free translesion synthesis"/>
    <property type="evidence" value="ECO:0000318"/>
    <property type="project" value="GO_Central"/>
</dbReference>
<dbReference type="STRING" id="184922.A8B5P1"/>
<organism evidence="1 2">
    <name type="scientific">Giardia intestinalis (strain ATCC 50803 / WB clone C6)</name>
    <name type="common">Giardia lamblia</name>
    <dbReference type="NCBI Taxonomy" id="184922"/>
    <lineage>
        <taxon>Eukaryota</taxon>
        <taxon>Metamonada</taxon>
        <taxon>Diplomonadida</taxon>
        <taxon>Hexamitidae</taxon>
        <taxon>Giardiinae</taxon>
        <taxon>Giardia</taxon>
    </lineage>
</organism>
<dbReference type="PROSITE" id="PS50173">
    <property type="entry name" value="UMUC"/>
    <property type="match status" value="1"/>
</dbReference>
<dbReference type="GeneID" id="5702192"/>
<protein>
    <submittedName>
        <fullName evidence="1">DNA damage repair protein</fullName>
    </submittedName>
</protein>
<proteinExistence type="predicted"/>